<gene>
    <name evidence="10" type="ORF">FHS92_002056</name>
</gene>
<name>A0A841J0F6_9SPHN</name>
<dbReference type="GO" id="GO:0006744">
    <property type="term" value="P:ubiquinone biosynthetic process"/>
    <property type="evidence" value="ECO:0007669"/>
    <property type="project" value="UniProtKB-UniPathway"/>
</dbReference>
<keyword evidence="8" id="KW-0472">Membrane</keyword>
<evidence type="ECO:0000256" key="6">
    <source>
        <dbReference type="ARBA" id="ARBA00022692"/>
    </source>
</evidence>
<dbReference type="NCBIfam" id="TIGR01982">
    <property type="entry name" value="UbiB"/>
    <property type="match status" value="1"/>
</dbReference>
<organism evidence="10 11">
    <name type="scientific">Sphingobium subterraneum</name>
    <dbReference type="NCBI Taxonomy" id="627688"/>
    <lineage>
        <taxon>Bacteria</taxon>
        <taxon>Pseudomonadati</taxon>
        <taxon>Pseudomonadota</taxon>
        <taxon>Alphaproteobacteria</taxon>
        <taxon>Sphingomonadales</taxon>
        <taxon>Sphingomonadaceae</taxon>
        <taxon>Sphingobium</taxon>
    </lineage>
</organism>
<evidence type="ECO:0000259" key="9">
    <source>
        <dbReference type="Pfam" id="PF03109"/>
    </source>
</evidence>
<feature type="domain" description="ABC1 atypical kinase-like" evidence="9">
    <location>
        <begin position="92"/>
        <end position="337"/>
    </location>
</feature>
<dbReference type="SUPFAM" id="SSF56112">
    <property type="entry name" value="Protein kinase-like (PK-like)"/>
    <property type="match status" value="1"/>
</dbReference>
<reference evidence="10 11" key="1">
    <citation type="submission" date="2020-08" db="EMBL/GenBank/DDBJ databases">
        <title>Genomic Encyclopedia of Type Strains, Phase IV (KMG-IV): sequencing the most valuable type-strain genomes for metagenomic binning, comparative biology and taxonomic classification.</title>
        <authorList>
            <person name="Goeker M."/>
        </authorList>
    </citation>
    <scope>NUCLEOTIDE SEQUENCE [LARGE SCALE GENOMIC DNA]</scope>
    <source>
        <strain evidence="10 11">DSM 102255</strain>
    </source>
</reference>
<evidence type="ECO:0000256" key="4">
    <source>
        <dbReference type="ARBA" id="ARBA00022519"/>
    </source>
</evidence>
<comment type="pathway">
    <text evidence="1">Cofactor biosynthesis; ubiquinone biosynthesis [regulation].</text>
</comment>
<evidence type="ECO:0000256" key="5">
    <source>
        <dbReference type="ARBA" id="ARBA00022688"/>
    </source>
</evidence>
<dbReference type="InterPro" id="IPR010232">
    <property type="entry name" value="UbiB"/>
</dbReference>
<dbReference type="RefSeq" id="WP_184080145.1">
    <property type="nucleotide sequence ID" value="NZ_JACIJP010000002.1"/>
</dbReference>
<sequence length="514" mass="56926">MTSHVTHLWRLLKWGRTLARHGALMGIERDPLTPAPVRRLVRIARIGARVPKEPRYAVAFQSIGPAAIKLGQTLATRPDLVGEVAARDLLSLQDALPPLPFPAIRAQIETALGRPLETLYARIDEMPVGAASIAQVHRATTLEGRDVAVKVLRPGVAEQFARDIETYEWAAAHLEQLGGEAARLRPRMVIANLKRWTARELDLRREAASASELAEAMQAEPGYMIPAIDWDRTSGRVMTMEWIDGIKISDRAAIIAAGHDTRILAARLVNTFLRQAIAEGFFHADMHQGNLFVTPDGKIAAIDFGIMGRIDRRARMWLAEILYGLITGNYRRVAEIHFEAQYVPSHHNVAEFATALRAVGEPMRGKPVKELSVGQMLDGLFAITRDFDMQTQPHLLLLQKTMVMVEGVATALDPDINMWETSGPYVSGWLRDELGPEAKLADSLILNWRTLQRLPDLVRRIEDHFPDPGGAPPAPPLPEIRLIRVDHAGRAWKYAGVAIVAAALGAMAMRMFGL</sequence>
<comment type="similarity">
    <text evidence="2">Belongs to the protein kinase superfamily. ADCK protein kinase family.</text>
</comment>
<keyword evidence="4" id="KW-0997">Cell inner membrane</keyword>
<keyword evidence="11" id="KW-1185">Reference proteome</keyword>
<dbReference type="EMBL" id="JACIJP010000002">
    <property type="protein sequence ID" value="MBB6124327.1"/>
    <property type="molecule type" value="Genomic_DNA"/>
</dbReference>
<evidence type="ECO:0000256" key="3">
    <source>
        <dbReference type="ARBA" id="ARBA00022475"/>
    </source>
</evidence>
<keyword evidence="5" id="KW-0831">Ubiquinone biosynthesis</keyword>
<accession>A0A841J0F6</accession>
<evidence type="ECO:0000256" key="7">
    <source>
        <dbReference type="ARBA" id="ARBA00022989"/>
    </source>
</evidence>
<evidence type="ECO:0000313" key="11">
    <source>
        <dbReference type="Proteomes" id="UP000552700"/>
    </source>
</evidence>
<dbReference type="Pfam" id="PF03109">
    <property type="entry name" value="ABC1"/>
    <property type="match status" value="1"/>
</dbReference>
<keyword evidence="6" id="KW-0812">Transmembrane</keyword>
<dbReference type="InterPro" id="IPR011009">
    <property type="entry name" value="Kinase-like_dom_sf"/>
</dbReference>
<evidence type="ECO:0000256" key="1">
    <source>
        <dbReference type="ARBA" id="ARBA00005020"/>
    </source>
</evidence>
<dbReference type="AlphaFoldDB" id="A0A841J0F6"/>
<proteinExistence type="inferred from homology"/>
<dbReference type="InterPro" id="IPR004147">
    <property type="entry name" value="ABC1_dom"/>
</dbReference>
<evidence type="ECO:0000256" key="8">
    <source>
        <dbReference type="ARBA" id="ARBA00023136"/>
    </source>
</evidence>
<keyword evidence="7" id="KW-1133">Transmembrane helix</keyword>
<dbReference type="InterPro" id="IPR050154">
    <property type="entry name" value="UbiB_kinase"/>
</dbReference>
<comment type="caution">
    <text evidence="10">The sequence shown here is derived from an EMBL/GenBank/DDBJ whole genome shotgun (WGS) entry which is preliminary data.</text>
</comment>
<dbReference type="Proteomes" id="UP000552700">
    <property type="component" value="Unassembled WGS sequence"/>
</dbReference>
<evidence type="ECO:0000313" key="10">
    <source>
        <dbReference type="EMBL" id="MBB6124327.1"/>
    </source>
</evidence>
<keyword evidence="3" id="KW-1003">Cell membrane</keyword>
<protein>
    <submittedName>
        <fullName evidence="10">Ubiquinone biosynthesis protein</fullName>
    </submittedName>
</protein>
<keyword evidence="10" id="KW-0830">Ubiquinone</keyword>
<dbReference type="PANTHER" id="PTHR10566">
    <property type="entry name" value="CHAPERONE-ACTIVITY OF BC1 COMPLEX CABC1 -RELATED"/>
    <property type="match status" value="1"/>
</dbReference>
<dbReference type="UniPathway" id="UPA00232"/>
<evidence type="ECO:0000256" key="2">
    <source>
        <dbReference type="ARBA" id="ARBA00009670"/>
    </source>
</evidence>
<dbReference type="PANTHER" id="PTHR10566:SF113">
    <property type="entry name" value="PROTEIN ACTIVITY OF BC1 COMPLEX KINASE 7, CHLOROPLASTIC"/>
    <property type="match status" value="1"/>
</dbReference>